<dbReference type="Pfam" id="PF02932">
    <property type="entry name" value="Neur_chan_memb"/>
    <property type="match status" value="1"/>
</dbReference>
<evidence type="ECO:0000313" key="18">
    <source>
        <dbReference type="EMBL" id="CAC5395498.1"/>
    </source>
</evidence>
<dbReference type="Gene3D" id="2.70.170.10">
    <property type="entry name" value="Neurotransmitter-gated ion-channel ligand-binding domain"/>
    <property type="match status" value="1"/>
</dbReference>
<feature type="transmembrane region" description="Helical" evidence="15">
    <location>
        <begin position="16"/>
        <end position="33"/>
    </location>
</feature>
<evidence type="ECO:0000313" key="19">
    <source>
        <dbReference type="Proteomes" id="UP000507470"/>
    </source>
</evidence>
<reference evidence="18 19" key="1">
    <citation type="submission" date="2020-06" db="EMBL/GenBank/DDBJ databases">
        <authorList>
            <person name="Li R."/>
            <person name="Bekaert M."/>
        </authorList>
    </citation>
    <scope>NUCLEOTIDE SEQUENCE [LARGE SCALE GENOMIC DNA]</scope>
    <source>
        <strain evidence="19">wild</strain>
    </source>
</reference>
<evidence type="ECO:0000256" key="6">
    <source>
        <dbReference type="ARBA" id="ARBA00023018"/>
    </source>
</evidence>
<organism evidence="18 19">
    <name type="scientific">Mytilus coruscus</name>
    <name type="common">Sea mussel</name>
    <dbReference type="NCBI Taxonomy" id="42192"/>
    <lineage>
        <taxon>Eukaryota</taxon>
        <taxon>Metazoa</taxon>
        <taxon>Spiralia</taxon>
        <taxon>Lophotrochozoa</taxon>
        <taxon>Mollusca</taxon>
        <taxon>Bivalvia</taxon>
        <taxon>Autobranchia</taxon>
        <taxon>Pteriomorphia</taxon>
        <taxon>Mytilida</taxon>
        <taxon>Mytiloidea</taxon>
        <taxon>Mytilidae</taxon>
        <taxon>Mytilinae</taxon>
        <taxon>Mytilus</taxon>
    </lineage>
</organism>
<feature type="transmembrane region" description="Helical" evidence="15">
    <location>
        <begin position="295"/>
        <end position="313"/>
    </location>
</feature>
<keyword evidence="11" id="KW-0325">Glycoprotein</keyword>
<dbReference type="CDD" id="cd19033">
    <property type="entry name" value="LGIC_ECD_nAChR_proto-like"/>
    <property type="match status" value="1"/>
</dbReference>
<dbReference type="InterPro" id="IPR036734">
    <property type="entry name" value="Neur_chan_lig-bd_sf"/>
</dbReference>
<dbReference type="GO" id="GO:0004888">
    <property type="term" value="F:transmembrane signaling receptor activity"/>
    <property type="evidence" value="ECO:0007669"/>
    <property type="project" value="InterPro"/>
</dbReference>
<keyword evidence="7 15" id="KW-0406">Ion transport</keyword>
<proteinExistence type="inferred from homology"/>
<dbReference type="InterPro" id="IPR038050">
    <property type="entry name" value="Neuro_actylchol_rec"/>
</dbReference>
<evidence type="ECO:0000256" key="1">
    <source>
        <dbReference type="ARBA" id="ARBA00009237"/>
    </source>
</evidence>
<dbReference type="Pfam" id="PF02931">
    <property type="entry name" value="Neur_chan_LBD"/>
    <property type="match status" value="1"/>
</dbReference>
<dbReference type="AlphaFoldDB" id="A0A6J8CG89"/>
<sequence>MLEILHTPLLTKSMKMMMYRAVFLLFTAPWCVGRMRHSRNQRSCYDDIVELTEEDRLIHKKLKQYEYRGTLSRPVEKFTDIIKIEFGLQLIQIIDLDEKEQVLTLNVWVDHKWHDKYLTWNVSEYKGVTELHLPPSKIWTPDIKLYNYADKRISEYRDALSIVQHTGDITWLPQAVFRSQCNIDVGTFPFDKQTCTLKFGSWTYNGNQLDLQFKSGQANFTLADYTESNVWEIIEAPAVRHEMTYVCCDYPFIDLTFTLVIRRRATFYANILILPCVLLTSLTLVLFWIPPESPAKMMLGMTLFMAFFILLILYSGNMTPTEGSIPVLGMSIFMAFFVLMLLFEANLPPAAVRVPILGTYYCLNMVLITLSSFLNVFVVNMTFFGARAPVPYALKRIMFTWVARMFCMENLVLPFMNDGEMACSSKPHFMGVNSENKWSNDWRGSNECLLTVQKDITDNSSQLAQIHAKVAEIRNFLKLYKERLEEKDRKEKVTREWKALALVFDRIFFIIYLTTIVVSLSIVIVFIFSS</sequence>
<dbReference type="Gene3D" id="1.20.58.390">
    <property type="entry name" value="Neurotransmitter-gated ion-channel transmembrane domain"/>
    <property type="match status" value="3"/>
</dbReference>
<dbReference type="OrthoDB" id="5975154at2759"/>
<feature type="domain" description="Neurotransmitter-gated ion-channel ligand-binding" evidence="16">
    <location>
        <begin position="55"/>
        <end position="264"/>
    </location>
</feature>
<dbReference type="PANTHER" id="PTHR18945">
    <property type="entry name" value="NEUROTRANSMITTER GATED ION CHANNEL"/>
    <property type="match status" value="1"/>
</dbReference>
<comment type="caution">
    <text evidence="15">Lacks conserved residue(s) required for the propagation of feature annotation.</text>
</comment>
<dbReference type="GO" id="GO:0022848">
    <property type="term" value="F:acetylcholine-gated monoatomic cation-selective channel activity"/>
    <property type="evidence" value="ECO:0007669"/>
    <property type="project" value="InterPro"/>
</dbReference>
<comment type="similarity">
    <text evidence="1">Belongs to the ligand-gated ion channel (TC 1.A.9) family. Acetylcholine receptor (TC 1.A.9.1) subfamily.</text>
</comment>
<keyword evidence="2 15" id="KW-0813">Transport</keyword>
<evidence type="ECO:0000259" key="16">
    <source>
        <dbReference type="Pfam" id="PF02931"/>
    </source>
</evidence>
<keyword evidence="8 15" id="KW-0472">Membrane</keyword>
<feature type="transmembrane region" description="Helical" evidence="15">
    <location>
        <begin position="507"/>
        <end position="528"/>
    </location>
</feature>
<evidence type="ECO:0000256" key="9">
    <source>
        <dbReference type="ARBA" id="ARBA00023157"/>
    </source>
</evidence>
<dbReference type="InterPro" id="IPR006202">
    <property type="entry name" value="Neur_chan_lig-bd"/>
</dbReference>
<keyword evidence="5 15" id="KW-1133">Transmembrane helix</keyword>
<dbReference type="FunFam" id="2.70.170.10:FF:000016">
    <property type="entry name" value="Nicotinic acetylcholine receptor subunit"/>
    <property type="match status" value="1"/>
</dbReference>
<evidence type="ECO:0000256" key="7">
    <source>
        <dbReference type="ARBA" id="ARBA00023065"/>
    </source>
</evidence>
<evidence type="ECO:0000256" key="14">
    <source>
        <dbReference type="ARBA" id="ARBA00034099"/>
    </source>
</evidence>
<evidence type="ECO:0000256" key="15">
    <source>
        <dbReference type="RuleBase" id="RU000687"/>
    </source>
</evidence>
<keyword evidence="6" id="KW-0770">Synapse</keyword>
<evidence type="ECO:0000256" key="3">
    <source>
        <dbReference type="ARBA" id="ARBA00022475"/>
    </source>
</evidence>
<keyword evidence="10" id="KW-0675">Receptor</keyword>
<feature type="transmembrane region" description="Helical" evidence="15">
    <location>
        <begin position="363"/>
        <end position="386"/>
    </location>
</feature>
<dbReference type="CDD" id="cd19051">
    <property type="entry name" value="LGIC_TM_cation"/>
    <property type="match status" value="1"/>
</dbReference>
<evidence type="ECO:0000259" key="17">
    <source>
        <dbReference type="Pfam" id="PF02932"/>
    </source>
</evidence>
<feature type="domain" description="Neurotransmitter-gated ion-channel transmembrane" evidence="17">
    <location>
        <begin position="327"/>
        <end position="518"/>
    </location>
</feature>
<evidence type="ECO:0000256" key="4">
    <source>
        <dbReference type="ARBA" id="ARBA00022692"/>
    </source>
</evidence>
<keyword evidence="19" id="KW-1185">Reference proteome</keyword>
<keyword evidence="12" id="KW-1071">Ligand-gated ion channel</keyword>
<dbReference type="PROSITE" id="PS00236">
    <property type="entry name" value="NEUROTR_ION_CHANNEL"/>
    <property type="match status" value="1"/>
</dbReference>
<keyword evidence="13 15" id="KW-0407">Ion channel</keyword>
<dbReference type="InterPro" id="IPR006201">
    <property type="entry name" value="Neur_channel"/>
</dbReference>
<evidence type="ECO:0000256" key="13">
    <source>
        <dbReference type="ARBA" id="ARBA00023303"/>
    </source>
</evidence>
<evidence type="ECO:0000256" key="12">
    <source>
        <dbReference type="ARBA" id="ARBA00023286"/>
    </source>
</evidence>
<evidence type="ECO:0000256" key="8">
    <source>
        <dbReference type="ARBA" id="ARBA00023136"/>
    </source>
</evidence>
<dbReference type="GO" id="GO:0045211">
    <property type="term" value="C:postsynaptic membrane"/>
    <property type="evidence" value="ECO:0007669"/>
    <property type="project" value="InterPro"/>
</dbReference>
<dbReference type="SUPFAM" id="SSF63712">
    <property type="entry name" value="Nicotinic receptor ligand binding domain-like"/>
    <property type="match status" value="1"/>
</dbReference>
<evidence type="ECO:0000256" key="10">
    <source>
        <dbReference type="ARBA" id="ARBA00023170"/>
    </source>
</evidence>
<dbReference type="PRINTS" id="PR00254">
    <property type="entry name" value="NICOTINICR"/>
</dbReference>
<protein>
    <submittedName>
        <fullName evidence="18">CHRNN</fullName>
    </submittedName>
</protein>
<evidence type="ECO:0000256" key="11">
    <source>
        <dbReference type="ARBA" id="ARBA00023180"/>
    </source>
</evidence>
<dbReference type="InterPro" id="IPR006029">
    <property type="entry name" value="Neurotrans-gated_channel_TM"/>
</dbReference>
<dbReference type="Proteomes" id="UP000507470">
    <property type="component" value="Unassembled WGS sequence"/>
</dbReference>
<dbReference type="InterPro" id="IPR002394">
    <property type="entry name" value="Nicotinic_acetylcholine_rcpt"/>
</dbReference>
<keyword evidence="4 15" id="KW-0812">Transmembrane</keyword>
<feature type="transmembrane region" description="Helical" evidence="15">
    <location>
        <begin position="325"/>
        <end position="343"/>
    </location>
</feature>
<dbReference type="InterPro" id="IPR018000">
    <property type="entry name" value="Neurotransmitter_ion_chnl_CS"/>
</dbReference>
<evidence type="ECO:0000256" key="5">
    <source>
        <dbReference type="ARBA" id="ARBA00022989"/>
    </source>
</evidence>
<keyword evidence="9" id="KW-1015">Disulfide bond</keyword>
<dbReference type="EMBL" id="CACVKT020005531">
    <property type="protein sequence ID" value="CAC5395498.1"/>
    <property type="molecule type" value="Genomic_DNA"/>
</dbReference>
<comment type="subcellular location">
    <subcellularLocation>
        <location evidence="14">Synaptic cell membrane</location>
        <topology evidence="14">Multi-pass membrane protein</topology>
    </subcellularLocation>
</comment>
<dbReference type="PRINTS" id="PR00252">
    <property type="entry name" value="NRIONCHANNEL"/>
</dbReference>
<dbReference type="SUPFAM" id="SSF90112">
    <property type="entry name" value="Neurotransmitter-gated ion-channel transmembrane pore"/>
    <property type="match status" value="2"/>
</dbReference>
<accession>A0A6J8CG89</accession>
<feature type="transmembrane region" description="Helical" evidence="15">
    <location>
        <begin position="267"/>
        <end position="289"/>
    </location>
</feature>
<gene>
    <name evidence="18" type="ORF">MCOR_30165</name>
</gene>
<evidence type="ECO:0000256" key="2">
    <source>
        <dbReference type="ARBA" id="ARBA00022448"/>
    </source>
</evidence>
<name>A0A6J8CG89_MYTCO</name>
<keyword evidence="3" id="KW-1003">Cell membrane</keyword>
<dbReference type="InterPro" id="IPR036719">
    <property type="entry name" value="Neuro-gated_channel_TM_sf"/>
</dbReference>